<proteinExistence type="predicted"/>
<organism evidence="2 3">
    <name type="scientific">Nesidiocoris tenuis</name>
    <dbReference type="NCBI Taxonomy" id="355587"/>
    <lineage>
        <taxon>Eukaryota</taxon>
        <taxon>Metazoa</taxon>
        <taxon>Ecdysozoa</taxon>
        <taxon>Arthropoda</taxon>
        <taxon>Hexapoda</taxon>
        <taxon>Insecta</taxon>
        <taxon>Pterygota</taxon>
        <taxon>Neoptera</taxon>
        <taxon>Paraneoptera</taxon>
        <taxon>Hemiptera</taxon>
        <taxon>Heteroptera</taxon>
        <taxon>Panheteroptera</taxon>
        <taxon>Cimicomorpha</taxon>
        <taxon>Miridae</taxon>
        <taxon>Dicyphina</taxon>
        <taxon>Nesidiocoris</taxon>
    </lineage>
</organism>
<protein>
    <submittedName>
        <fullName evidence="2">Uncharacterized protein</fullName>
    </submittedName>
</protein>
<gene>
    <name evidence="2" type="ORF">NTJ_01702</name>
</gene>
<evidence type="ECO:0000256" key="1">
    <source>
        <dbReference type="SAM" id="SignalP"/>
    </source>
</evidence>
<feature type="chain" id="PRO_5047515012" evidence="1">
    <location>
        <begin position="18"/>
        <end position="229"/>
    </location>
</feature>
<name>A0ABN7A9K6_9HEMI</name>
<reference evidence="2 3" key="1">
    <citation type="submission" date="2023-09" db="EMBL/GenBank/DDBJ databases">
        <title>Nesidiocoris tenuis whole genome shotgun sequence.</title>
        <authorList>
            <person name="Shibata T."/>
            <person name="Shimoda M."/>
            <person name="Kobayashi T."/>
            <person name="Uehara T."/>
        </authorList>
    </citation>
    <scope>NUCLEOTIDE SEQUENCE [LARGE SCALE GENOMIC DNA]</scope>
    <source>
        <strain evidence="2 3">Japan</strain>
    </source>
</reference>
<keyword evidence="3" id="KW-1185">Reference proteome</keyword>
<evidence type="ECO:0000313" key="2">
    <source>
        <dbReference type="EMBL" id="BES88895.1"/>
    </source>
</evidence>
<accession>A0ABN7A9K6</accession>
<dbReference type="Proteomes" id="UP001307889">
    <property type="component" value="Chromosome 1"/>
</dbReference>
<sequence length="229" mass="23044">MKLSLFFVFVAAYGVIAQEDVSSGAAVSSKISIGALIQKTNSTIQAGLDKTKEAVLDALDIGDSAVQLGASLGANIVSNGTKWAKDGVGIAASLAGEGINLASSLTKETLNLVEKFPGGRLFPANTIGRFANSAFNLANKGVNGGKKVAESGIGLGNTVGQGVAAAVSAGSTVITSGLSSLENAKMNMISKATSNSLARLNNGINRFGKGVENAGKIIKESATLPTEEA</sequence>
<evidence type="ECO:0000313" key="3">
    <source>
        <dbReference type="Proteomes" id="UP001307889"/>
    </source>
</evidence>
<feature type="signal peptide" evidence="1">
    <location>
        <begin position="1"/>
        <end position="17"/>
    </location>
</feature>
<keyword evidence="1" id="KW-0732">Signal</keyword>
<dbReference type="EMBL" id="AP028909">
    <property type="protein sequence ID" value="BES88895.1"/>
    <property type="molecule type" value="Genomic_DNA"/>
</dbReference>